<dbReference type="Proteomes" id="UP000265520">
    <property type="component" value="Unassembled WGS sequence"/>
</dbReference>
<sequence length="48" mass="5110">GVCSLVYTLSEGQGSPSEDCSLRSSWQLECSPIEGMASLARTSRFVSP</sequence>
<accession>A0A392VQ28</accession>
<organism evidence="1 2">
    <name type="scientific">Trifolium medium</name>
    <dbReference type="NCBI Taxonomy" id="97028"/>
    <lineage>
        <taxon>Eukaryota</taxon>
        <taxon>Viridiplantae</taxon>
        <taxon>Streptophyta</taxon>
        <taxon>Embryophyta</taxon>
        <taxon>Tracheophyta</taxon>
        <taxon>Spermatophyta</taxon>
        <taxon>Magnoliopsida</taxon>
        <taxon>eudicotyledons</taxon>
        <taxon>Gunneridae</taxon>
        <taxon>Pentapetalae</taxon>
        <taxon>rosids</taxon>
        <taxon>fabids</taxon>
        <taxon>Fabales</taxon>
        <taxon>Fabaceae</taxon>
        <taxon>Papilionoideae</taxon>
        <taxon>50 kb inversion clade</taxon>
        <taxon>NPAAA clade</taxon>
        <taxon>Hologalegina</taxon>
        <taxon>IRL clade</taxon>
        <taxon>Trifolieae</taxon>
        <taxon>Trifolium</taxon>
    </lineage>
</organism>
<proteinExistence type="predicted"/>
<feature type="non-terminal residue" evidence="1">
    <location>
        <position position="1"/>
    </location>
</feature>
<keyword evidence="2" id="KW-1185">Reference proteome</keyword>
<comment type="caution">
    <text evidence="1">The sequence shown here is derived from an EMBL/GenBank/DDBJ whole genome shotgun (WGS) entry which is preliminary data.</text>
</comment>
<evidence type="ECO:0000313" key="2">
    <source>
        <dbReference type="Proteomes" id="UP000265520"/>
    </source>
</evidence>
<evidence type="ECO:0000313" key="1">
    <source>
        <dbReference type="EMBL" id="MCI89552.1"/>
    </source>
</evidence>
<protein>
    <submittedName>
        <fullName evidence="1">Uncharacterized protein</fullName>
    </submittedName>
</protein>
<reference evidence="1 2" key="1">
    <citation type="journal article" date="2018" name="Front. Plant Sci.">
        <title>Red Clover (Trifolium pratense) and Zigzag Clover (T. medium) - A Picture of Genomic Similarities and Differences.</title>
        <authorList>
            <person name="Dluhosova J."/>
            <person name="Istvanek J."/>
            <person name="Nedelnik J."/>
            <person name="Repkova J."/>
        </authorList>
    </citation>
    <scope>NUCLEOTIDE SEQUENCE [LARGE SCALE GENOMIC DNA]</scope>
    <source>
        <strain evidence="2">cv. 10/8</strain>
        <tissue evidence="1">Leaf</tissue>
    </source>
</reference>
<name>A0A392VQ28_9FABA</name>
<dbReference type="EMBL" id="LXQA011222434">
    <property type="protein sequence ID" value="MCI89552.1"/>
    <property type="molecule type" value="Genomic_DNA"/>
</dbReference>
<dbReference type="AlphaFoldDB" id="A0A392VQ28"/>